<feature type="region of interest" description="Disordered" evidence="6">
    <location>
        <begin position="1"/>
        <end position="25"/>
    </location>
</feature>
<accession>A0A7U9PXA7</accession>
<comment type="caution">
    <text evidence="8">The sequence shown here is derived from an EMBL/GenBank/DDBJ whole genome shotgun (WGS) entry which is preliminary data.</text>
</comment>
<feature type="domain" description="Nudix hydrolase" evidence="7">
    <location>
        <begin position="25"/>
        <end position="169"/>
    </location>
</feature>
<evidence type="ECO:0000256" key="3">
    <source>
        <dbReference type="ARBA" id="ARBA00022801"/>
    </source>
</evidence>
<evidence type="ECO:0000259" key="7">
    <source>
        <dbReference type="PROSITE" id="PS51462"/>
    </source>
</evidence>
<dbReference type="EMBL" id="BHZC01000001">
    <property type="protein sequence ID" value="GCD34075.1"/>
    <property type="molecule type" value="Genomic_DNA"/>
</dbReference>
<name>A0A7U9PXA7_9ACTN</name>
<dbReference type="CDD" id="cd04685">
    <property type="entry name" value="NUDIX_Hydrolase"/>
    <property type="match status" value="1"/>
</dbReference>
<protein>
    <submittedName>
        <fullName evidence="8">Exopolyphosphatase</fullName>
    </submittedName>
</protein>
<organism evidence="8 9">
    <name type="scientific">Streptomyces chrestomyceticus JCM 4735</name>
    <dbReference type="NCBI Taxonomy" id="1306181"/>
    <lineage>
        <taxon>Bacteria</taxon>
        <taxon>Bacillati</taxon>
        <taxon>Actinomycetota</taxon>
        <taxon>Actinomycetes</taxon>
        <taxon>Kitasatosporales</taxon>
        <taxon>Streptomycetaceae</taxon>
        <taxon>Streptomyces</taxon>
    </lineage>
</organism>
<dbReference type="InterPro" id="IPR020476">
    <property type="entry name" value="Nudix_hydrolase"/>
</dbReference>
<dbReference type="InterPro" id="IPR015797">
    <property type="entry name" value="NUDIX_hydrolase-like_dom_sf"/>
</dbReference>
<evidence type="ECO:0000256" key="5">
    <source>
        <dbReference type="RuleBase" id="RU003476"/>
    </source>
</evidence>
<evidence type="ECO:0000256" key="6">
    <source>
        <dbReference type="SAM" id="MobiDB-lite"/>
    </source>
</evidence>
<gene>
    <name evidence="8" type="ORF">OEIGOIKO_01800</name>
</gene>
<dbReference type="PANTHER" id="PTHR43046:SF12">
    <property type="entry name" value="GDP-MANNOSE MANNOSYL HYDROLASE"/>
    <property type="match status" value="1"/>
</dbReference>
<keyword evidence="3 5" id="KW-0378">Hydrolase</keyword>
<proteinExistence type="inferred from homology"/>
<keyword evidence="4" id="KW-0460">Magnesium</keyword>
<comment type="similarity">
    <text evidence="2 5">Belongs to the Nudix hydrolase family.</text>
</comment>
<evidence type="ECO:0000256" key="2">
    <source>
        <dbReference type="ARBA" id="ARBA00005582"/>
    </source>
</evidence>
<dbReference type="AlphaFoldDB" id="A0A7U9PXA7"/>
<evidence type="ECO:0000313" key="8">
    <source>
        <dbReference type="EMBL" id="GCD34075.1"/>
    </source>
</evidence>
<dbReference type="PANTHER" id="PTHR43046">
    <property type="entry name" value="GDP-MANNOSE MANNOSYL HYDROLASE"/>
    <property type="match status" value="1"/>
</dbReference>
<sequence length="186" mass="20141">MSRDAAAAYAARMPETTTPPQAAAPVRRSARVLLLGTDDSLLLFRGHLDPARPDAGHCWFTPGGSVADGESLRETAARELAEETGLRLAPEALGPLVARTSGYAELPWASGLFEDVFFLHHVAPYPVDTSGFKEHETASVTGHRWWPVDELATTAETVFPYGLPPLLADVRDGRTPTAPVQLPWHH</sequence>
<dbReference type="InterPro" id="IPR020084">
    <property type="entry name" value="NUDIX_hydrolase_CS"/>
</dbReference>
<dbReference type="Gene3D" id="3.90.79.10">
    <property type="entry name" value="Nucleoside Triphosphate Pyrophosphohydrolase"/>
    <property type="match status" value="1"/>
</dbReference>
<evidence type="ECO:0000313" key="9">
    <source>
        <dbReference type="Proteomes" id="UP000287830"/>
    </source>
</evidence>
<dbReference type="PROSITE" id="PS51462">
    <property type="entry name" value="NUDIX"/>
    <property type="match status" value="1"/>
</dbReference>
<dbReference type="PROSITE" id="PS00893">
    <property type="entry name" value="NUDIX_BOX"/>
    <property type="match status" value="1"/>
</dbReference>
<evidence type="ECO:0000256" key="1">
    <source>
        <dbReference type="ARBA" id="ARBA00001946"/>
    </source>
</evidence>
<dbReference type="GO" id="GO:0016787">
    <property type="term" value="F:hydrolase activity"/>
    <property type="evidence" value="ECO:0007669"/>
    <property type="project" value="UniProtKB-KW"/>
</dbReference>
<dbReference type="Pfam" id="PF00293">
    <property type="entry name" value="NUDIX"/>
    <property type="match status" value="1"/>
</dbReference>
<dbReference type="InterPro" id="IPR000086">
    <property type="entry name" value="NUDIX_hydrolase_dom"/>
</dbReference>
<dbReference type="Proteomes" id="UP000287830">
    <property type="component" value="Unassembled WGS sequence"/>
</dbReference>
<evidence type="ECO:0000256" key="4">
    <source>
        <dbReference type="ARBA" id="ARBA00022842"/>
    </source>
</evidence>
<dbReference type="SUPFAM" id="SSF55811">
    <property type="entry name" value="Nudix"/>
    <property type="match status" value="1"/>
</dbReference>
<reference evidence="8 9" key="1">
    <citation type="submission" date="2018-11" db="EMBL/GenBank/DDBJ databases">
        <title>Whole genome sequence of Streptomyces chrestomyceticus NBRC 13444(T).</title>
        <authorList>
            <person name="Komaki H."/>
            <person name="Tamura T."/>
        </authorList>
    </citation>
    <scope>NUCLEOTIDE SEQUENCE [LARGE SCALE GENOMIC DNA]</scope>
    <source>
        <strain evidence="8 9">NBRC 13444</strain>
    </source>
</reference>
<dbReference type="PRINTS" id="PR00502">
    <property type="entry name" value="NUDIXFAMILY"/>
</dbReference>
<comment type="cofactor">
    <cofactor evidence="1">
        <name>Mg(2+)</name>
        <dbReference type="ChEBI" id="CHEBI:18420"/>
    </cofactor>
</comment>